<keyword evidence="2" id="KW-1185">Reference proteome</keyword>
<reference evidence="1 2" key="1">
    <citation type="submission" date="2020-09" db="EMBL/GenBank/DDBJ databases">
        <title>De no assembly of potato wild relative species, Solanum commersonii.</title>
        <authorList>
            <person name="Cho K."/>
        </authorList>
    </citation>
    <scope>NUCLEOTIDE SEQUENCE [LARGE SCALE GENOMIC DNA]</scope>
    <source>
        <strain evidence="1">LZ3.2</strain>
        <tissue evidence="1">Leaf</tissue>
    </source>
</reference>
<evidence type="ECO:0000313" key="1">
    <source>
        <dbReference type="EMBL" id="KAG5576993.1"/>
    </source>
</evidence>
<accession>A0A9J5WM54</accession>
<sequence length="127" mass="14753">MLKEASTSQESSKVLTHVKQPPEIQDFVFKALFDLEELLNKKNSEFGAKPIGLYETYADELEQAFDYKEQVSLEVNILRGFPKKNSGDPKFTYSPRCINRKRNWNQTNTSYSGSEIYEWNMDGLTDR</sequence>
<dbReference type="EMBL" id="JACXVP010000011">
    <property type="protein sequence ID" value="KAG5576993.1"/>
    <property type="molecule type" value="Genomic_DNA"/>
</dbReference>
<name>A0A9J5WM54_SOLCO</name>
<gene>
    <name evidence="1" type="ORF">H5410_057127</name>
</gene>
<proteinExistence type="predicted"/>
<organism evidence="1 2">
    <name type="scientific">Solanum commersonii</name>
    <name type="common">Commerson's wild potato</name>
    <name type="synonym">Commerson's nightshade</name>
    <dbReference type="NCBI Taxonomy" id="4109"/>
    <lineage>
        <taxon>Eukaryota</taxon>
        <taxon>Viridiplantae</taxon>
        <taxon>Streptophyta</taxon>
        <taxon>Embryophyta</taxon>
        <taxon>Tracheophyta</taxon>
        <taxon>Spermatophyta</taxon>
        <taxon>Magnoliopsida</taxon>
        <taxon>eudicotyledons</taxon>
        <taxon>Gunneridae</taxon>
        <taxon>Pentapetalae</taxon>
        <taxon>asterids</taxon>
        <taxon>lamiids</taxon>
        <taxon>Solanales</taxon>
        <taxon>Solanaceae</taxon>
        <taxon>Solanoideae</taxon>
        <taxon>Solaneae</taxon>
        <taxon>Solanum</taxon>
    </lineage>
</organism>
<dbReference type="Proteomes" id="UP000824120">
    <property type="component" value="Chromosome 11"/>
</dbReference>
<dbReference type="AlphaFoldDB" id="A0A9J5WM54"/>
<comment type="caution">
    <text evidence="1">The sequence shown here is derived from an EMBL/GenBank/DDBJ whole genome shotgun (WGS) entry which is preliminary data.</text>
</comment>
<protein>
    <submittedName>
        <fullName evidence="1">Uncharacterized protein</fullName>
    </submittedName>
</protein>
<evidence type="ECO:0000313" key="2">
    <source>
        <dbReference type="Proteomes" id="UP000824120"/>
    </source>
</evidence>